<dbReference type="PATRIC" id="fig|1279009.4.peg.1173"/>
<dbReference type="EMBL" id="AODQ01000019">
    <property type="protein sequence ID" value="EMR03727.1"/>
    <property type="molecule type" value="Genomic_DNA"/>
</dbReference>
<dbReference type="OrthoDB" id="796548at2"/>
<evidence type="ECO:0000313" key="3">
    <source>
        <dbReference type="EMBL" id="EMR03727.1"/>
    </source>
</evidence>
<evidence type="ECO:0000256" key="1">
    <source>
        <dbReference type="SAM" id="MobiDB-lite"/>
    </source>
</evidence>
<organism evidence="3 4">
    <name type="scientific">Cesiribacter andamanensis AMV16</name>
    <dbReference type="NCBI Taxonomy" id="1279009"/>
    <lineage>
        <taxon>Bacteria</taxon>
        <taxon>Pseudomonadati</taxon>
        <taxon>Bacteroidota</taxon>
        <taxon>Cytophagia</taxon>
        <taxon>Cytophagales</taxon>
        <taxon>Cesiribacteraceae</taxon>
        <taxon>Cesiribacter</taxon>
    </lineage>
</organism>
<name>M7N8Z9_9BACT</name>
<dbReference type="Proteomes" id="UP000011910">
    <property type="component" value="Unassembled WGS sequence"/>
</dbReference>
<feature type="compositionally biased region" description="Low complexity" evidence="1">
    <location>
        <begin position="176"/>
        <end position="211"/>
    </location>
</feature>
<dbReference type="AlphaFoldDB" id="M7N8Z9"/>
<dbReference type="InterPro" id="IPR010982">
    <property type="entry name" value="Lambda_DNA-bd_dom_sf"/>
</dbReference>
<comment type="caution">
    <text evidence="3">The sequence shown here is derived from an EMBL/GenBank/DDBJ whole genome shotgun (WGS) entry which is preliminary data.</text>
</comment>
<dbReference type="SUPFAM" id="SSF47413">
    <property type="entry name" value="lambda repressor-like DNA-binding domains"/>
    <property type="match status" value="1"/>
</dbReference>
<proteinExistence type="predicted"/>
<feature type="region of interest" description="Disordered" evidence="1">
    <location>
        <begin position="173"/>
        <end position="229"/>
    </location>
</feature>
<dbReference type="RefSeq" id="WP_009194561.1">
    <property type="nucleotide sequence ID" value="NZ_AODQ01000019.1"/>
</dbReference>
<protein>
    <submittedName>
        <fullName evidence="3">Putative transcriptional regulator with an HTH domain protein</fullName>
    </submittedName>
</protein>
<dbReference type="InterPro" id="IPR001387">
    <property type="entry name" value="Cro/C1-type_HTH"/>
</dbReference>
<sequence>MNNNSYDLSKVNDRIQYFQDEILKVTANKFAKEVGIAYGTLRNLYSEDKKPRKSTITKILGAYDGFVNPSWLQSGKGKPTLSATQEHPAFQAMTSGEYWPKVGKQIRKQIRKSDKTPEQIAQATGYTIYRLNKTLGGKQAPTPQFMSLLLSELGITVDQLAEVAGVPVPQKEKAAKAAPAEESSAAAQEQETAAQPQAEPAEAAQSVQAVQTLPMQPQAQPAGHDGESVQELRMKIDFLTNRINYLEERMSRLAR</sequence>
<keyword evidence="4" id="KW-1185">Reference proteome</keyword>
<evidence type="ECO:0000313" key="4">
    <source>
        <dbReference type="Proteomes" id="UP000011910"/>
    </source>
</evidence>
<reference evidence="3 4" key="1">
    <citation type="journal article" date="2013" name="Genome Announc.">
        <title>Draft Genome Sequence of Cesiribacter andamanensis Strain AMV16T, Isolated from a Soil Sample from a Mud Volcano in the Andaman Islands, India.</title>
        <authorList>
            <person name="Shivaji S."/>
            <person name="Ara S."/>
            <person name="Begum Z."/>
            <person name="Srinivas T.N."/>
            <person name="Singh A."/>
            <person name="Kumar Pinnaka A."/>
        </authorList>
    </citation>
    <scope>NUCLEOTIDE SEQUENCE [LARGE SCALE GENOMIC DNA]</scope>
    <source>
        <strain evidence="3 4">AMV16</strain>
    </source>
</reference>
<dbReference type="SMART" id="SM00530">
    <property type="entry name" value="HTH_XRE"/>
    <property type="match status" value="2"/>
</dbReference>
<gene>
    <name evidence="3" type="ORF">ADICEAN_01161</name>
</gene>
<dbReference type="GO" id="GO:0003677">
    <property type="term" value="F:DNA binding"/>
    <property type="evidence" value="ECO:0007669"/>
    <property type="project" value="InterPro"/>
</dbReference>
<accession>M7N8Z9</accession>
<evidence type="ECO:0000259" key="2">
    <source>
        <dbReference type="SMART" id="SM00530"/>
    </source>
</evidence>
<feature type="domain" description="HTH cro/C1-type" evidence="2">
    <location>
        <begin position="105"/>
        <end position="160"/>
    </location>
</feature>
<feature type="domain" description="HTH cro/C1-type" evidence="2">
    <location>
        <begin position="14"/>
        <end position="72"/>
    </location>
</feature>